<organism evidence="1 2">
    <name type="scientific">Camellia lanceoleosa</name>
    <dbReference type="NCBI Taxonomy" id="1840588"/>
    <lineage>
        <taxon>Eukaryota</taxon>
        <taxon>Viridiplantae</taxon>
        <taxon>Streptophyta</taxon>
        <taxon>Embryophyta</taxon>
        <taxon>Tracheophyta</taxon>
        <taxon>Spermatophyta</taxon>
        <taxon>Magnoliopsida</taxon>
        <taxon>eudicotyledons</taxon>
        <taxon>Gunneridae</taxon>
        <taxon>Pentapetalae</taxon>
        <taxon>asterids</taxon>
        <taxon>Ericales</taxon>
        <taxon>Theaceae</taxon>
        <taxon>Camellia</taxon>
    </lineage>
</organism>
<protein>
    <submittedName>
        <fullName evidence="1">Disease resistance protein</fullName>
    </submittedName>
</protein>
<gene>
    <name evidence="1" type="ORF">LOK49_LG07G03295</name>
</gene>
<evidence type="ECO:0000313" key="1">
    <source>
        <dbReference type="EMBL" id="KAI8006072.1"/>
    </source>
</evidence>
<keyword evidence="2" id="KW-1185">Reference proteome</keyword>
<dbReference type="Proteomes" id="UP001060215">
    <property type="component" value="Chromosome 7"/>
</dbReference>
<evidence type="ECO:0000313" key="2">
    <source>
        <dbReference type="Proteomes" id="UP001060215"/>
    </source>
</evidence>
<dbReference type="EMBL" id="CM045764">
    <property type="protein sequence ID" value="KAI8006072.1"/>
    <property type="molecule type" value="Genomic_DNA"/>
</dbReference>
<reference evidence="1 2" key="1">
    <citation type="journal article" date="2022" name="Plant J.">
        <title>Chromosome-level genome of Camellia lanceoleosa provides a valuable resource for understanding genome evolution and self-incompatibility.</title>
        <authorList>
            <person name="Gong W."/>
            <person name="Xiao S."/>
            <person name="Wang L."/>
            <person name="Liao Z."/>
            <person name="Chang Y."/>
            <person name="Mo W."/>
            <person name="Hu G."/>
            <person name="Li W."/>
            <person name="Zhao G."/>
            <person name="Zhu H."/>
            <person name="Hu X."/>
            <person name="Ji K."/>
            <person name="Xiang X."/>
            <person name="Song Q."/>
            <person name="Yuan D."/>
            <person name="Jin S."/>
            <person name="Zhang L."/>
        </authorList>
    </citation>
    <scope>NUCLEOTIDE SEQUENCE [LARGE SCALE GENOMIC DNA]</scope>
    <source>
        <strain evidence="1">SQ_2022a</strain>
    </source>
</reference>
<sequence>MITLKKKGVVLFLHLICVCISLAIMDAVLSSMAGGLLAVGKNLFGFIYPKIKTIIRFQSNLEKLNKEMGNLTNLQNNVKGQIEAAERSGHMVAPAVTKWLEELEDIKNEVNSIEASMESNRKNKGIRCPTPSCCFPCTLGVEKSLIEVKRLIEAASFPSGMVVENYQLKKVEHIPGPSITGQSTAYENLMKVMNLLNDDVAAAAAGGGASRIGVWGMGGVGKTTLVNNLNNKLETAPAAAQPFSIIIWVTVSKEFNLERLQTQLLNRLNLEVKAGESMKSTASRLHERLKMEKRFLLILDDVWEAIDLDDLGVPQPQLQPQPEFPMGNKIILTTRSLDVCRQMKTDIDVKVDVLNEEESWQLFTQNAGMVASLPCIQPIAREVSRECSGLPLAIIVVGASMRGKTTEALWKDALYALQRSVPRIKGIENKVYRPLKWSYDSLFFQVMDIKSCFLYCSLYPEDCSIEVNELVQCWIAEGLVGEVQNYEDSLNRGIALVENLKDSCLLEKGANIDTVKMHDIVRDVALWIASSSKDGCNNRSLVQSGTGLNQISEGTLSESFKRVSFMHNNIRALPDSTIQFPMVSSLLLQHNFPLQTVPEGFLLGFQALNVLNLSETHIRTLPLSLLQLSKLRALILRRCWYLKKLPPVGNLRLLEVLDCSFTDLELLPEGIENLTNLRLLDLSVTRLTFIPNGIISQLSNLEIVDMTNSFYTWDTMGDVGSGQTPFDELRCLERLSALFINLNCYNLAFNDVSWIERLKRFHILIGPTNAKAAEVKWSGRATHYEKRMKWLVKDSNLEKMPKNLPEKYHFSGLKSLTIADCDLKFQAARLIGPEIDLLPNLEELTLRRTILESVSELVHHLHLRFSRLRIIKVFNCNRLKYLFSSTCFVPTLENLEFITVGSCEAFVELFENAKLEELVEHATSSQTLVPNCFAPNLRIMKLENLPKLTTLCRKHQSWHHLEKLEVINCNLIKKLPFNIQNANTIKEITGKLQWWNHLEWDDEDTKSSLQQHFIPC</sequence>
<comment type="caution">
    <text evidence="1">The sequence shown here is derived from an EMBL/GenBank/DDBJ whole genome shotgun (WGS) entry which is preliminary data.</text>
</comment>
<name>A0ACC0H042_9ERIC</name>
<proteinExistence type="predicted"/>
<accession>A0ACC0H042</accession>